<sequence>MPSGVQRDETTTFLASPFASVEQVCQRLLEHSTWRQSTALTVPSSLRSFETLLQGDLSSPTDWDPHESCYFCQERQDLMDQTDLLDPNSSFDHSPTKSTMPEELSEKTGGSLPLLPQEGMSSMGNQWQNGVASYPVWPMLPLFVTDQIARNSAALASLQLPVATSGVGLMDGFSCVRTPNEPALYAALGPETANDQPLDLSLKRKTLLRCRDVVDEEQPQKTVRHLMRWPSHRQFAAASYGNALPCSYRDSVREITIFVYTNLQLVNTLLLRFAGRQTLRRLITSIPQSMSTCQGCMKQPNPAHLHRAQRRQLHKQQDFEFELYAVLCIHRHSPQGCYAIHSQHEVKAKGFHACHDYLCLHRYLSSGWPEADGADAIALELLAVHGGYASTTFFPSFAACMKLKLCTSCSQCPPSCCVAYHLHLHLRQRLIQWAQGKEAGAESSSLSTFPC</sequence>
<gene>
    <name evidence="2" type="ORF">M513_12230</name>
</gene>
<name>A0A085LPH6_9BILA</name>
<evidence type="ECO:0000313" key="2">
    <source>
        <dbReference type="EMBL" id="KFD46872.1"/>
    </source>
</evidence>
<feature type="compositionally biased region" description="Polar residues" evidence="1">
    <location>
        <begin position="87"/>
        <end position="99"/>
    </location>
</feature>
<evidence type="ECO:0000313" key="3">
    <source>
        <dbReference type="Proteomes" id="UP000030764"/>
    </source>
</evidence>
<dbReference type="Proteomes" id="UP000030764">
    <property type="component" value="Unassembled WGS sequence"/>
</dbReference>
<dbReference type="EMBL" id="KL363349">
    <property type="protein sequence ID" value="KFD46872.1"/>
    <property type="molecule type" value="Genomic_DNA"/>
</dbReference>
<evidence type="ECO:0000256" key="1">
    <source>
        <dbReference type="SAM" id="MobiDB-lite"/>
    </source>
</evidence>
<protein>
    <submittedName>
        <fullName evidence="2">Uncharacterized protein</fullName>
    </submittedName>
</protein>
<accession>A0A085LPH6</accession>
<dbReference type="AlphaFoldDB" id="A0A085LPH6"/>
<reference evidence="2 3" key="1">
    <citation type="journal article" date="2014" name="Nat. Genet.">
        <title>Genome and transcriptome of the porcine whipworm Trichuris suis.</title>
        <authorList>
            <person name="Jex A.R."/>
            <person name="Nejsum P."/>
            <person name="Schwarz E.M."/>
            <person name="Hu L."/>
            <person name="Young N.D."/>
            <person name="Hall R.S."/>
            <person name="Korhonen P.K."/>
            <person name="Liao S."/>
            <person name="Thamsborg S."/>
            <person name="Xia J."/>
            <person name="Xu P."/>
            <person name="Wang S."/>
            <person name="Scheerlinck J.P."/>
            <person name="Hofmann A."/>
            <person name="Sternberg P.W."/>
            <person name="Wang J."/>
            <person name="Gasser R.B."/>
        </authorList>
    </citation>
    <scope>NUCLEOTIDE SEQUENCE [LARGE SCALE GENOMIC DNA]</scope>
    <source>
        <strain evidence="2">DCEP-RM93M</strain>
    </source>
</reference>
<keyword evidence="3" id="KW-1185">Reference proteome</keyword>
<proteinExistence type="predicted"/>
<feature type="region of interest" description="Disordered" evidence="1">
    <location>
        <begin position="85"/>
        <end position="113"/>
    </location>
</feature>
<organism evidence="2 3">
    <name type="scientific">Trichuris suis</name>
    <name type="common">pig whipworm</name>
    <dbReference type="NCBI Taxonomy" id="68888"/>
    <lineage>
        <taxon>Eukaryota</taxon>
        <taxon>Metazoa</taxon>
        <taxon>Ecdysozoa</taxon>
        <taxon>Nematoda</taxon>
        <taxon>Enoplea</taxon>
        <taxon>Dorylaimia</taxon>
        <taxon>Trichinellida</taxon>
        <taxon>Trichuridae</taxon>
        <taxon>Trichuris</taxon>
    </lineage>
</organism>